<feature type="domain" description="Histone deacetylase" evidence="5">
    <location>
        <begin position="22"/>
        <end position="319"/>
    </location>
</feature>
<comment type="similarity">
    <text evidence="2">Belongs to the histone deacetylase family.</text>
</comment>
<name>A0ABW3NGD1_9BACI</name>
<keyword evidence="4" id="KW-0006">Acetoin catabolism</keyword>
<dbReference type="InterPro" id="IPR000286">
    <property type="entry name" value="HDACs"/>
</dbReference>
<dbReference type="InterPro" id="IPR023696">
    <property type="entry name" value="Ureohydrolase_dom_sf"/>
</dbReference>
<dbReference type="CDD" id="cd09994">
    <property type="entry name" value="HDAC_AcuC_like"/>
    <property type="match status" value="1"/>
</dbReference>
<comment type="caution">
    <text evidence="6">The sequence shown here is derived from an EMBL/GenBank/DDBJ whole genome shotgun (WGS) entry which is preliminary data.</text>
</comment>
<proteinExistence type="inferred from homology"/>
<protein>
    <recommendedName>
        <fullName evidence="3">Acetoin utilization protein AcuC</fullName>
    </recommendedName>
</protein>
<sequence length="385" mass="43090">MINQAGFIYTPAFLHYQFSESHPFNHKRVQLTKELLEGQSTLAQADLITPRIAADEEIALFHDTTYIEAVKRAAGGELKEDRAQEYGIGTEDTPIFPNMHQAASNLVGGSLTAVEKILNGDYKKITNIGGGLHHGFQRKASGFCVYNDCAIAIKYLREQEDLKVLYVDTDAHHGDGVQAGFYDDPNVCTFSIHETGRYLFPGTGNVNERGIKSGHGYSFNLPIDAFTEDDSYLELYETALRKIAAFFKPDIIVSQNGADSHCLDPLTHLCGTMKIFERIPLLAAEIADEYCNGRWLAFGGGGYDMWRVVPRAWGQVWNVMKTGTYCEGALPADWLKKWQQEAPVTLPANWQDTADIQPVIPRRAEITEKNKLLLKDMLKYTAMIQ</sequence>
<evidence type="ECO:0000256" key="1">
    <source>
        <dbReference type="ARBA" id="ARBA00005101"/>
    </source>
</evidence>
<accession>A0ABW3NGD1</accession>
<dbReference type="PRINTS" id="PR01270">
    <property type="entry name" value="HDASUPER"/>
</dbReference>
<reference evidence="7" key="1">
    <citation type="journal article" date="2019" name="Int. J. Syst. Evol. Microbiol.">
        <title>The Global Catalogue of Microorganisms (GCM) 10K type strain sequencing project: providing services to taxonomists for standard genome sequencing and annotation.</title>
        <authorList>
            <consortium name="The Broad Institute Genomics Platform"/>
            <consortium name="The Broad Institute Genome Sequencing Center for Infectious Disease"/>
            <person name="Wu L."/>
            <person name="Ma J."/>
        </authorList>
    </citation>
    <scope>NUCLEOTIDE SEQUENCE [LARGE SCALE GENOMIC DNA]</scope>
    <source>
        <strain evidence="7">CCUG 56608</strain>
    </source>
</reference>
<dbReference type="PRINTS" id="PR01272">
    <property type="entry name" value="ACUCPROTEIN"/>
</dbReference>
<dbReference type="SUPFAM" id="SSF52768">
    <property type="entry name" value="Arginase/deacetylase"/>
    <property type="match status" value="1"/>
</dbReference>
<evidence type="ECO:0000259" key="5">
    <source>
        <dbReference type="Pfam" id="PF00850"/>
    </source>
</evidence>
<dbReference type="InterPro" id="IPR037138">
    <property type="entry name" value="His_deacetylse_dom_sf"/>
</dbReference>
<evidence type="ECO:0000256" key="4">
    <source>
        <dbReference type="ARBA" id="ARBA00022627"/>
    </source>
</evidence>
<evidence type="ECO:0000256" key="2">
    <source>
        <dbReference type="ARBA" id="ARBA00005947"/>
    </source>
</evidence>
<dbReference type="InterPro" id="IPR003085">
    <property type="entry name" value="AcuC"/>
</dbReference>
<dbReference type="InterPro" id="IPR023801">
    <property type="entry name" value="His_deacetylse_dom"/>
</dbReference>
<dbReference type="Pfam" id="PF00850">
    <property type="entry name" value="Hist_deacetyl"/>
    <property type="match status" value="1"/>
</dbReference>
<dbReference type="RefSeq" id="WP_379592378.1">
    <property type="nucleotide sequence ID" value="NZ_JBHTKK010000014.1"/>
</dbReference>
<dbReference type="Gene3D" id="3.40.800.20">
    <property type="entry name" value="Histone deacetylase domain"/>
    <property type="match status" value="1"/>
</dbReference>
<dbReference type="PANTHER" id="PTHR10625">
    <property type="entry name" value="HISTONE DEACETYLASE HDAC1-RELATED"/>
    <property type="match status" value="1"/>
</dbReference>
<evidence type="ECO:0000256" key="3">
    <source>
        <dbReference type="ARBA" id="ARBA00020218"/>
    </source>
</evidence>
<dbReference type="PANTHER" id="PTHR10625:SF10">
    <property type="entry name" value="HISTONE DEACETYLASE HDAC1"/>
    <property type="match status" value="1"/>
</dbReference>
<keyword evidence="7" id="KW-1185">Reference proteome</keyword>
<dbReference type="Proteomes" id="UP001597041">
    <property type="component" value="Unassembled WGS sequence"/>
</dbReference>
<comment type="pathway">
    <text evidence="1">Ketone degradation; acetoin degradation.</text>
</comment>
<dbReference type="EMBL" id="JBHTKK010000014">
    <property type="protein sequence ID" value="MFD1066757.1"/>
    <property type="molecule type" value="Genomic_DNA"/>
</dbReference>
<evidence type="ECO:0000313" key="6">
    <source>
        <dbReference type="EMBL" id="MFD1066757.1"/>
    </source>
</evidence>
<evidence type="ECO:0000313" key="7">
    <source>
        <dbReference type="Proteomes" id="UP001597041"/>
    </source>
</evidence>
<organism evidence="6 7">
    <name type="scientific">Oceanobacillus locisalsi</name>
    <dbReference type="NCBI Taxonomy" id="546107"/>
    <lineage>
        <taxon>Bacteria</taxon>
        <taxon>Bacillati</taxon>
        <taxon>Bacillota</taxon>
        <taxon>Bacilli</taxon>
        <taxon>Bacillales</taxon>
        <taxon>Bacillaceae</taxon>
        <taxon>Oceanobacillus</taxon>
    </lineage>
</organism>
<gene>
    <name evidence="6" type="ORF">ACFQ19_12035</name>
</gene>